<dbReference type="AlphaFoldDB" id="A0A8J4LN82"/>
<gene>
    <name evidence="3" type="ORF">Vretimale_8387</name>
</gene>
<keyword evidence="2" id="KW-0812">Transmembrane</keyword>
<dbReference type="Proteomes" id="UP000722791">
    <property type="component" value="Unassembled WGS sequence"/>
</dbReference>
<name>A0A8J4LN82_9CHLO</name>
<evidence type="ECO:0000313" key="4">
    <source>
        <dbReference type="Proteomes" id="UP000722791"/>
    </source>
</evidence>
<comment type="caution">
    <text evidence="3">The sequence shown here is derived from an EMBL/GenBank/DDBJ whole genome shotgun (WGS) entry which is preliminary data.</text>
</comment>
<dbReference type="GO" id="GO:0008374">
    <property type="term" value="F:O-acyltransferase activity"/>
    <property type="evidence" value="ECO:0007669"/>
    <property type="project" value="InterPro"/>
</dbReference>
<reference evidence="3" key="1">
    <citation type="journal article" date="2021" name="Proc. Natl. Acad. Sci. U.S.A.">
        <title>Three genomes in the algal genus Volvox reveal the fate of a haploid sex-determining region after a transition to homothallism.</title>
        <authorList>
            <person name="Yamamoto K."/>
            <person name="Hamaji T."/>
            <person name="Kawai-Toyooka H."/>
            <person name="Matsuzaki R."/>
            <person name="Takahashi F."/>
            <person name="Nishimura Y."/>
            <person name="Kawachi M."/>
            <person name="Noguchi H."/>
            <person name="Minakuchi Y."/>
            <person name="Umen J.G."/>
            <person name="Toyoda A."/>
            <person name="Nozaki H."/>
        </authorList>
    </citation>
    <scope>NUCLEOTIDE SEQUENCE</scope>
    <source>
        <strain evidence="3">NIES-3785</strain>
    </source>
</reference>
<keyword evidence="2" id="KW-0472">Membrane</keyword>
<dbReference type="EMBL" id="BNCQ01000014">
    <property type="protein sequence ID" value="GIM03725.1"/>
    <property type="molecule type" value="Genomic_DNA"/>
</dbReference>
<organism evidence="3 4">
    <name type="scientific">Volvox reticuliferus</name>
    <dbReference type="NCBI Taxonomy" id="1737510"/>
    <lineage>
        <taxon>Eukaryota</taxon>
        <taxon>Viridiplantae</taxon>
        <taxon>Chlorophyta</taxon>
        <taxon>core chlorophytes</taxon>
        <taxon>Chlorophyceae</taxon>
        <taxon>CS clade</taxon>
        <taxon>Chlamydomonadales</taxon>
        <taxon>Volvocaceae</taxon>
        <taxon>Volvox</taxon>
    </lineage>
</organism>
<keyword evidence="2" id="KW-1133">Transmembrane helix</keyword>
<feature type="transmembrane region" description="Helical" evidence="2">
    <location>
        <begin position="355"/>
        <end position="374"/>
    </location>
</feature>
<feature type="region of interest" description="Disordered" evidence="1">
    <location>
        <begin position="250"/>
        <end position="280"/>
    </location>
</feature>
<accession>A0A8J4LN82</accession>
<sequence>MDFVRPPVFHTDTTSAFRIAILFLAQFISAIWLKYVMAAFPLGLTRVLVAVPIFVVQIVSPWFFDKDTEPLQVFCIIFILSWLGSFKVLAFCWGRAPLRESMSVAQITAALALPLFPKPPSRNKSGPEGRLQDSAGEGPALVGRWLAKTALLVVVVLSYTEYREVMPVVLNHYLLAFTIYSMSGIIMDGPAAIVVELLGLPVLPTFDQPWMSASLGEFWARRWNIPTTSVLRTVLYDTCVEGSLVNPNRLQSSAAEKPATPSSPPGNEEQKQHVAPDSGIRKDTLPVTATAATATVTAAVTAAAMPSQTGPTRQAPSILRRQLGLHVVFFVSGAVHEYMAWLLTGSDKWGWKWTLFFWIQAPMITLEAICGRLLRRRGVQIPRALAILLTHLVLEGLAYELFFGYMEEQGIAQQVLGAIAKCIWGLLRPLQSIAVGLLGAYRL</sequence>
<feature type="transmembrane region" description="Helical" evidence="2">
    <location>
        <begin position="70"/>
        <end position="93"/>
    </location>
</feature>
<dbReference type="InterPro" id="IPR044851">
    <property type="entry name" value="Wax_synthase"/>
</dbReference>
<feature type="transmembrane region" description="Helical" evidence="2">
    <location>
        <begin position="15"/>
        <end position="35"/>
    </location>
</feature>
<dbReference type="PANTHER" id="PTHR31595">
    <property type="entry name" value="LONG-CHAIN-ALCOHOL O-FATTY-ACYLTRANSFERASE 3-RELATED"/>
    <property type="match status" value="1"/>
</dbReference>
<evidence type="ECO:0000256" key="1">
    <source>
        <dbReference type="SAM" id="MobiDB-lite"/>
    </source>
</evidence>
<dbReference type="GO" id="GO:0006629">
    <property type="term" value="P:lipid metabolic process"/>
    <property type="evidence" value="ECO:0007669"/>
    <property type="project" value="InterPro"/>
</dbReference>
<evidence type="ECO:0000313" key="3">
    <source>
        <dbReference type="EMBL" id="GIM03725.1"/>
    </source>
</evidence>
<proteinExistence type="predicted"/>
<evidence type="ECO:0008006" key="5">
    <source>
        <dbReference type="Google" id="ProtNLM"/>
    </source>
</evidence>
<evidence type="ECO:0000256" key="2">
    <source>
        <dbReference type="SAM" id="Phobius"/>
    </source>
</evidence>
<feature type="transmembrane region" description="Helical" evidence="2">
    <location>
        <begin position="323"/>
        <end position="343"/>
    </location>
</feature>
<dbReference type="PANTHER" id="PTHR31595:SF57">
    <property type="entry name" value="OS04G0481900 PROTEIN"/>
    <property type="match status" value="1"/>
</dbReference>
<protein>
    <recommendedName>
        <fullName evidence="5">Wax synthase domain-containing protein</fullName>
    </recommendedName>
</protein>
<feature type="compositionally biased region" description="Basic and acidic residues" evidence="1">
    <location>
        <begin position="268"/>
        <end position="280"/>
    </location>
</feature>
<feature type="transmembrane region" description="Helical" evidence="2">
    <location>
        <begin position="47"/>
        <end position="64"/>
    </location>
</feature>